<reference evidence="1 2" key="1">
    <citation type="journal article" date="2019" name="Sci. Data">
        <title>Hybrid genome assembly and annotation of Danionella translucida.</title>
        <authorList>
            <person name="Kadobianskyi M."/>
            <person name="Schulze L."/>
            <person name="Schuelke M."/>
            <person name="Judkewitz B."/>
        </authorList>
    </citation>
    <scope>NUCLEOTIDE SEQUENCE [LARGE SCALE GENOMIC DNA]</scope>
    <source>
        <strain evidence="1 2">Bolton</strain>
    </source>
</reference>
<dbReference type="Proteomes" id="UP000316079">
    <property type="component" value="Unassembled WGS sequence"/>
</dbReference>
<organism evidence="1 2">
    <name type="scientific">Danionella cerebrum</name>
    <dbReference type="NCBI Taxonomy" id="2873325"/>
    <lineage>
        <taxon>Eukaryota</taxon>
        <taxon>Metazoa</taxon>
        <taxon>Chordata</taxon>
        <taxon>Craniata</taxon>
        <taxon>Vertebrata</taxon>
        <taxon>Euteleostomi</taxon>
        <taxon>Actinopterygii</taxon>
        <taxon>Neopterygii</taxon>
        <taxon>Teleostei</taxon>
        <taxon>Ostariophysi</taxon>
        <taxon>Cypriniformes</taxon>
        <taxon>Danionidae</taxon>
        <taxon>Danioninae</taxon>
        <taxon>Danionella</taxon>
    </lineage>
</organism>
<sequence>VVHRCHSFSPAPEHLLIPNCSQPCPRRSNSFLSGIKERTLVIMWRRVSGFSESL</sequence>
<evidence type="ECO:0000313" key="2">
    <source>
        <dbReference type="Proteomes" id="UP000316079"/>
    </source>
</evidence>
<protein>
    <submittedName>
        <fullName evidence="1">Uncharacterized protein</fullName>
    </submittedName>
</protein>
<dbReference type="EMBL" id="SRMA01027258">
    <property type="protein sequence ID" value="TRY56815.1"/>
    <property type="molecule type" value="Genomic_DNA"/>
</dbReference>
<evidence type="ECO:0000313" key="1">
    <source>
        <dbReference type="EMBL" id="TRY56815.1"/>
    </source>
</evidence>
<feature type="non-terminal residue" evidence="1">
    <location>
        <position position="1"/>
    </location>
</feature>
<comment type="caution">
    <text evidence="1">The sequence shown here is derived from an EMBL/GenBank/DDBJ whole genome shotgun (WGS) entry which is preliminary data.</text>
</comment>
<gene>
    <name evidence="1" type="ORF">DNTS_004088</name>
</gene>
<name>A0A553MUG4_9TELE</name>
<dbReference type="AlphaFoldDB" id="A0A553MUG4"/>
<keyword evidence="2" id="KW-1185">Reference proteome</keyword>
<accession>A0A553MUG4</accession>
<proteinExistence type="predicted"/>